<reference evidence="2" key="1">
    <citation type="submission" date="2015-02" db="EMBL/GenBank/DDBJ databases">
        <title>A transcriptome of Wollemia nobilis - a relic of Gondwana.</title>
        <authorList>
            <person name="Chia J.Y."/>
            <person name="Leong Y.S."/>
            <person name="Abdul Karim S."/>
            <person name="Wan Azmi N."/>
            <person name="Hercus R."/>
            <person name="Croft L."/>
        </authorList>
    </citation>
    <scope>NUCLEOTIDE SEQUENCE</scope>
    <source>
        <strain evidence="2">MaeBrown</strain>
        <tissue evidence="2">Leaf</tissue>
    </source>
</reference>
<dbReference type="InterPro" id="IPR029058">
    <property type="entry name" value="AB_hydrolase_fold"/>
</dbReference>
<dbReference type="InterPro" id="IPR013094">
    <property type="entry name" value="AB_hydrolase_3"/>
</dbReference>
<organism evidence="2">
    <name type="scientific">Wollemia nobilis</name>
    <dbReference type="NCBI Taxonomy" id="56998"/>
    <lineage>
        <taxon>Eukaryota</taxon>
        <taxon>Viridiplantae</taxon>
        <taxon>Streptophyta</taxon>
        <taxon>Embryophyta</taxon>
        <taxon>Tracheophyta</taxon>
        <taxon>Spermatophyta</taxon>
        <taxon>Pinopsida</taxon>
        <taxon>Pinidae</taxon>
        <taxon>Conifers II</taxon>
        <taxon>Araucariales</taxon>
        <taxon>Araucariaceae</taxon>
        <taxon>Wollemia</taxon>
    </lineage>
</organism>
<dbReference type="Pfam" id="PF07859">
    <property type="entry name" value="Abhydrolase_3"/>
    <property type="match status" value="1"/>
</dbReference>
<evidence type="ECO:0000259" key="1">
    <source>
        <dbReference type="Pfam" id="PF07859"/>
    </source>
</evidence>
<dbReference type="EMBL" id="GCHU01012007">
    <property type="protein sequence ID" value="JAG87584.1"/>
    <property type="molecule type" value="Transcribed_RNA"/>
</dbReference>
<dbReference type="SUPFAM" id="SSF53474">
    <property type="entry name" value="alpha/beta-Hydrolases"/>
    <property type="match status" value="1"/>
</dbReference>
<dbReference type="PANTHER" id="PTHR23024:SF113">
    <property type="entry name" value="CARBOXYLESTERASE 8-RELATED"/>
    <property type="match status" value="1"/>
</dbReference>
<dbReference type="Gene3D" id="3.40.50.1820">
    <property type="entry name" value="alpha/beta hydrolase"/>
    <property type="match status" value="1"/>
</dbReference>
<protein>
    <submittedName>
        <fullName evidence="2">TSA: Wollemia nobilis Ref_Wollemi_Transcript_12077_1209 transcribed RNA sequence</fullName>
    </submittedName>
</protein>
<dbReference type="PANTHER" id="PTHR23024">
    <property type="entry name" value="ARYLACETAMIDE DEACETYLASE"/>
    <property type="match status" value="1"/>
</dbReference>
<feature type="domain" description="Alpha/beta hydrolase fold-3" evidence="1">
    <location>
        <begin position="79"/>
        <end position="294"/>
    </location>
</feature>
<dbReference type="AlphaFoldDB" id="A0A0C9RUW3"/>
<sequence length="323" mass="34827">MAQFREGTAVDPFRLLGIKIDDQGKVTRSTRVPAVPPSESPTDDGVVSRDVTLDPSTGLSARIFIPLQDQKTTTVLPVVLYFHGGGFVIFKPTDIMYHAFCVGLARACGAIVISVDYRRAPEHRLPAAYDDAASALTWLRGGAGGLGFEPDLSRVYLMGDSSGANVAYNVALRVHDNALDVAPLRVAGVVMVQPFFGGEQRKGSELRLERDRVLPLVGNDLLWSLALPEGADRDHEFCNPLKRRAPPLAGFPATLVVVEGLDPLSDRQLEFVEWLRGNGVHVEVPSDPAGYHGAQLSNVAKAEASFRDVSQFISSCSPPLASL</sequence>
<name>A0A0C9RUW3_9CONI</name>
<proteinExistence type="predicted"/>
<accession>A0A0C9RUW3</accession>
<dbReference type="InterPro" id="IPR050466">
    <property type="entry name" value="Carboxylest/Gibb_receptor"/>
</dbReference>
<evidence type="ECO:0000313" key="2">
    <source>
        <dbReference type="EMBL" id="JAG87584.1"/>
    </source>
</evidence>
<dbReference type="GO" id="GO:0016787">
    <property type="term" value="F:hydrolase activity"/>
    <property type="evidence" value="ECO:0007669"/>
    <property type="project" value="InterPro"/>
</dbReference>